<accession>A0A6A6ZHI6</accession>
<proteinExistence type="predicted"/>
<reference evidence="2" key="1">
    <citation type="journal article" date="2020" name="Stud. Mycol.">
        <title>101 Dothideomycetes genomes: a test case for predicting lifestyles and emergence of pathogens.</title>
        <authorList>
            <person name="Haridas S."/>
            <person name="Albert R."/>
            <person name="Binder M."/>
            <person name="Bloem J."/>
            <person name="Labutti K."/>
            <person name="Salamov A."/>
            <person name="Andreopoulos B."/>
            <person name="Baker S."/>
            <person name="Barry K."/>
            <person name="Bills G."/>
            <person name="Bluhm B."/>
            <person name="Cannon C."/>
            <person name="Castanera R."/>
            <person name="Culley D."/>
            <person name="Daum C."/>
            <person name="Ezra D."/>
            <person name="Gonzalez J."/>
            <person name="Henrissat B."/>
            <person name="Kuo A."/>
            <person name="Liang C."/>
            <person name="Lipzen A."/>
            <person name="Lutzoni F."/>
            <person name="Magnuson J."/>
            <person name="Mondo S."/>
            <person name="Nolan M."/>
            <person name="Ohm R."/>
            <person name="Pangilinan J."/>
            <person name="Park H.-J."/>
            <person name="Ramirez L."/>
            <person name="Alfaro M."/>
            <person name="Sun H."/>
            <person name="Tritt A."/>
            <person name="Yoshinaga Y."/>
            <person name="Zwiers L.-H."/>
            <person name="Turgeon B."/>
            <person name="Goodwin S."/>
            <person name="Spatafora J."/>
            <person name="Crous P."/>
            <person name="Grigoriev I."/>
        </authorList>
    </citation>
    <scope>NUCLEOTIDE SEQUENCE</scope>
    <source>
        <strain evidence="2">CBS 113818</strain>
    </source>
</reference>
<name>A0A6A6ZHI6_9PLEO</name>
<sequence length="283" mass="31917">MNPLAPSNLPTGGGDDNNNLGVVSNEECESLPASERSLMKEMDERFLCVPAFRTIVQEVLNLRRIQPEFGHHSVIVSLSPAPFPLVKLPVELRLMIAEYALSSNEGLPYHPTQYLSPTQTLNLWPRFNTLHFDGRSAPPIASLQFEKAVEDYDYFLKSRTTSNLVQNPNLTFKIDSDQNGSIGMRKLCQIIYLGHHAGIRVVNMHSVTPYSLTFFSRTLGAARHFSKMKETCEQRIQRAEADFPKRIWKLHAVAPSQKSVHSLRKYHSPEDLSAALDFIENGV</sequence>
<feature type="region of interest" description="Disordered" evidence="1">
    <location>
        <begin position="1"/>
        <end position="21"/>
    </location>
</feature>
<dbReference type="AlphaFoldDB" id="A0A6A6ZHI6"/>
<evidence type="ECO:0000313" key="2">
    <source>
        <dbReference type="EMBL" id="KAF2820500.1"/>
    </source>
</evidence>
<dbReference type="OrthoDB" id="3778832at2759"/>
<protein>
    <submittedName>
        <fullName evidence="2">Uncharacterized protein</fullName>
    </submittedName>
</protein>
<organism evidence="2 3">
    <name type="scientific">Ophiobolus disseminans</name>
    <dbReference type="NCBI Taxonomy" id="1469910"/>
    <lineage>
        <taxon>Eukaryota</taxon>
        <taxon>Fungi</taxon>
        <taxon>Dikarya</taxon>
        <taxon>Ascomycota</taxon>
        <taxon>Pezizomycotina</taxon>
        <taxon>Dothideomycetes</taxon>
        <taxon>Pleosporomycetidae</taxon>
        <taxon>Pleosporales</taxon>
        <taxon>Pleosporineae</taxon>
        <taxon>Phaeosphaeriaceae</taxon>
        <taxon>Ophiobolus</taxon>
    </lineage>
</organism>
<evidence type="ECO:0000313" key="3">
    <source>
        <dbReference type="Proteomes" id="UP000799424"/>
    </source>
</evidence>
<dbReference type="Proteomes" id="UP000799424">
    <property type="component" value="Unassembled WGS sequence"/>
</dbReference>
<evidence type="ECO:0000256" key="1">
    <source>
        <dbReference type="SAM" id="MobiDB-lite"/>
    </source>
</evidence>
<keyword evidence="3" id="KW-1185">Reference proteome</keyword>
<dbReference type="EMBL" id="MU006240">
    <property type="protein sequence ID" value="KAF2820500.1"/>
    <property type="molecule type" value="Genomic_DNA"/>
</dbReference>
<gene>
    <name evidence="2" type="ORF">CC86DRAFT_471099</name>
</gene>